<feature type="compositionally biased region" description="Low complexity" evidence="5">
    <location>
        <begin position="431"/>
        <end position="441"/>
    </location>
</feature>
<keyword evidence="4" id="KW-0206">Cytoskeleton</keyword>
<dbReference type="InterPro" id="IPR026657">
    <property type="entry name" value="DDA3/GTSE-1"/>
</dbReference>
<feature type="compositionally biased region" description="Low complexity" evidence="5">
    <location>
        <begin position="334"/>
        <end position="350"/>
    </location>
</feature>
<keyword evidence="2" id="KW-0963">Cytoplasm</keyword>
<organism evidence="7 8">
    <name type="scientific">Erinaceus europaeus</name>
    <name type="common">Western European hedgehog</name>
    <dbReference type="NCBI Taxonomy" id="9365"/>
    <lineage>
        <taxon>Eukaryota</taxon>
        <taxon>Metazoa</taxon>
        <taxon>Chordata</taxon>
        <taxon>Craniata</taxon>
        <taxon>Vertebrata</taxon>
        <taxon>Euteleostomi</taxon>
        <taxon>Mammalia</taxon>
        <taxon>Eutheria</taxon>
        <taxon>Laurasiatheria</taxon>
        <taxon>Eulipotyphla</taxon>
        <taxon>Erinaceidae</taxon>
        <taxon>Erinaceinae</taxon>
        <taxon>Erinaceus</taxon>
    </lineage>
</organism>
<dbReference type="GeneID" id="103112996"/>
<evidence type="ECO:0000256" key="1">
    <source>
        <dbReference type="ARBA" id="ARBA00004245"/>
    </source>
</evidence>
<evidence type="ECO:0000313" key="8">
    <source>
        <dbReference type="RefSeq" id="XP_060044770.1"/>
    </source>
</evidence>
<evidence type="ECO:0000313" key="9">
    <source>
        <dbReference type="RefSeq" id="XP_060044771.1"/>
    </source>
</evidence>
<evidence type="ECO:0000256" key="2">
    <source>
        <dbReference type="ARBA" id="ARBA00022490"/>
    </source>
</evidence>
<dbReference type="Proteomes" id="UP001652624">
    <property type="component" value="Chromosome 4"/>
</dbReference>
<feature type="compositionally biased region" description="Pro residues" evidence="5">
    <location>
        <begin position="201"/>
        <end position="213"/>
    </location>
</feature>
<evidence type="ECO:0000256" key="5">
    <source>
        <dbReference type="SAM" id="MobiDB-lite"/>
    </source>
</evidence>
<protein>
    <submittedName>
        <fullName evidence="8 9">G2 and S phase-expressed protein 1 isoform X1</fullName>
    </submittedName>
</protein>
<evidence type="ECO:0000256" key="3">
    <source>
        <dbReference type="ARBA" id="ARBA00022553"/>
    </source>
</evidence>
<name>A0ABM3X7H5_ERIEU</name>
<evidence type="ECO:0000259" key="6">
    <source>
        <dbReference type="Pfam" id="PF15259"/>
    </source>
</evidence>
<evidence type="ECO:0000313" key="7">
    <source>
        <dbReference type="Proteomes" id="UP001652624"/>
    </source>
</evidence>
<feature type="compositionally biased region" description="Polar residues" evidence="5">
    <location>
        <begin position="578"/>
        <end position="590"/>
    </location>
</feature>
<dbReference type="InterPro" id="IPR032768">
    <property type="entry name" value="GTSE1_N"/>
</dbReference>
<accession>A0ABM3X7H5</accession>
<sequence length="744" mass="79578">MSPRRMCPDPSSRGFYASWFVGYRASYAKTPLRRTDILLLADEKFDFDLSLSSLSANEDDEVFFGPVGHKERCIAASLELNNQIPKENVSPASESQFNWSPLTGEKFVEIYKEAHLLALQIESDNKNKEAQSAQSEDPGNPGVEKFLQESKLKINLFEKEKEMQKSPQSLKRETYHLSDIPVQGSPLLRDQPSSSMALQSAPPPACLPQPQGPPHHARSSLVGPRTTAHPLKQTVTQKKGVSKLPPPRASSIRGKSTQLALEKPTKDMPASPSRMKATNEKDVPPAQQGVFPSTAGSVASLPASGSHLVQGKRLLSIPNKSGLKKTLLKPPGCASSLARKSSSLGSVSAKASERSGVPVDRSHSLSNTIPPGRTGPAPARQSVQAAPMGVSCKQSQGAKVADLSVEPPRVPDTAASTQTLTPEPRGLGRNSRPSLSQSSQLRKPESTRRRDSSVSAKAKALPTPTNPFKVPKFPTGELPGGATPQLSQAQRPQSCSSVGSVLHSTPARNSSGPASQSSLSSTRTPMSTRRLSALPTPAGRRLSGLQFLTPRTMPRTLASPLCMPTQQLSSEPQKKSSTRMASERGSNSKAVSGHPDLWPDGNFSPPFSVPQALSFSPEKIDCTFSKSVTTEVAAVEVPPEDTAPPEAVLVDIKLDQLTITPKVESTPLVDLPLIDFSNTPEANVALGSESRPLIDLLVNTPDMSRSTALKPGHEVGQLIDLASPLIQLSPEADKENVDSPLIKF</sequence>
<keyword evidence="3" id="KW-0597">Phosphoprotein</keyword>
<dbReference type="PANTHER" id="PTHR21584">
    <property type="entry name" value="DIFFERENTIAL DISPLAY AND ACTIVATED BY P53 DDA3 /G2 S PHASE EXPRESSED 1"/>
    <property type="match status" value="1"/>
</dbReference>
<comment type="subcellular location">
    <subcellularLocation>
        <location evidence="1">Cytoplasm</location>
        <location evidence="1">Cytoskeleton</location>
    </subcellularLocation>
</comment>
<feature type="compositionally biased region" description="Low complexity" evidence="5">
    <location>
        <begin position="510"/>
        <end position="521"/>
    </location>
</feature>
<evidence type="ECO:0000256" key="4">
    <source>
        <dbReference type="ARBA" id="ARBA00023212"/>
    </source>
</evidence>
<reference evidence="8 9" key="1">
    <citation type="submission" date="2025-05" db="UniProtKB">
        <authorList>
            <consortium name="RefSeq"/>
        </authorList>
    </citation>
    <scope>IDENTIFICATION</scope>
</reference>
<dbReference type="Pfam" id="PF15259">
    <property type="entry name" value="GTSE1_N"/>
    <property type="match status" value="1"/>
</dbReference>
<proteinExistence type="predicted"/>
<dbReference type="RefSeq" id="XP_060044770.1">
    <property type="nucleotide sequence ID" value="XM_060188787.1"/>
</dbReference>
<feature type="region of interest" description="Disordered" evidence="5">
    <location>
        <begin position="159"/>
        <end position="595"/>
    </location>
</feature>
<dbReference type="RefSeq" id="XP_060044771.1">
    <property type="nucleotide sequence ID" value="XM_060188788.1"/>
</dbReference>
<feature type="domain" description="G2 and S phase-expressed protein 1 N-terminal" evidence="6">
    <location>
        <begin position="37"/>
        <end position="179"/>
    </location>
</feature>
<keyword evidence="7" id="KW-1185">Reference proteome</keyword>
<gene>
    <name evidence="8 9" type="primary">GTSE1</name>
</gene>
<feature type="compositionally biased region" description="Polar residues" evidence="5">
    <location>
        <begin position="484"/>
        <end position="509"/>
    </location>
</feature>
<feature type="compositionally biased region" description="Basic and acidic residues" evidence="5">
    <location>
        <begin position="159"/>
        <end position="176"/>
    </location>
</feature>
<dbReference type="PANTHER" id="PTHR21584:SF10">
    <property type="entry name" value="G2 AND S PHASE-EXPRESSED PROTEIN 1"/>
    <property type="match status" value="1"/>
</dbReference>
<feature type="compositionally biased region" description="Basic and acidic residues" evidence="5">
    <location>
        <begin position="442"/>
        <end position="452"/>
    </location>
</feature>